<proteinExistence type="predicted"/>
<dbReference type="Proteomes" id="UP000784294">
    <property type="component" value="Unassembled WGS sequence"/>
</dbReference>
<name>A0A448WE49_9PLAT</name>
<accession>A0A448WE49</accession>
<dbReference type="EMBL" id="CAAALY010006507">
    <property type="protein sequence ID" value="VEL09510.1"/>
    <property type="molecule type" value="Genomic_DNA"/>
</dbReference>
<gene>
    <name evidence="1" type="ORF">PXEA_LOCUS2950</name>
</gene>
<protein>
    <submittedName>
        <fullName evidence="1">Uncharacterized protein</fullName>
    </submittedName>
</protein>
<organism evidence="1 2">
    <name type="scientific">Protopolystoma xenopodis</name>
    <dbReference type="NCBI Taxonomy" id="117903"/>
    <lineage>
        <taxon>Eukaryota</taxon>
        <taxon>Metazoa</taxon>
        <taxon>Spiralia</taxon>
        <taxon>Lophotrochozoa</taxon>
        <taxon>Platyhelminthes</taxon>
        <taxon>Monogenea</taxon>
        <taxon>Polyopisthocotylea</taxon>
        <taxon>Polystomatidea</taxon>
        <taxon>Polystomatidae</taxon>
        <taxon>Protopolystoma</taxon>
    </lineage>
</organism>
<dbReference type="AlphaFoldDB" id="A0A448WE49"/>
<sequence length="131" mass="15307">MRVVRRFFYTSQLHPRGIVRWSLHCRTEAHEKALLSFFLPTTAKQRAGGNRPVFVGPRERYQHQHQHQIPTIGADLGSRYPVTTDHRLTDYLRPCLFRVIRVGVCFVCLRTYKILCLCVCVCECVAYQLVE</sequence>
<reference evidence="1" key="1">
    <citation type="submission" date="2018-11" db="EMBL/GenBank/DDBJ databases">
        <authorList>
            <consortium name="Pathogen Informatics"/>
        </authorList>
    </citation>
    <scope>NUCLEOTIDE SEQUENCE</scope>
</reference>
<keyword evidence="2" id="KW-1185">Reference proteome</keyword>
<evidence type="ECO:0000313" key="1">
    <source>
        <dbReference type="EMBL" id="VEL09510.1"/>
    </source>
</evidence>
<comment type="caution">
    <text evidence="1">The sequence shown here is derived from an EMBL/GenBank/DDBJ whole genome shotgun (WGS) entry which is preliminary data.</text>
</comment>
<evidence type="ECO:0000313" key="2">
    <source>
        <dbReference type="Proteomes" id="UP000784294"/>
    </source>
</evidence>